<dbReference type="InterPro" id="IPR001958">
    <property type="entry name" value="Tet-R_TetA/multi-R_MdtG-like"/>
</dbReference>
<dbReference type="InterPro" id="IPR020846">
    <property type="entry name" value="MFS_dom"/>
</dbReference>
<proteinExistence type="predicted"/>
<dbReference type="InterPro" id="IPR011701">
    <property type="entry name" value="MFS"/>
</dbReference>
<evidence type="ECO:0000259" key="8">
    <source>
        <dbReference type="PROSITE" id="PS50850"/>
    </source>
</evidence>
<feature type="transmembrane region" description="Helical" evidence="7">
    <location>
        <begin position="112"/>
        <end position="134"/>
    </location>
</feature>
<keyword evidence="4 7" id="KW-0812">Transmembrane</keyword>
<dbReference type="PANTHER" id="PTHR43414:SF6">
    <property type="entry name" value="MULTIDRUG RESISTANCE PROTEIN MDTG"/>
    <property type="match status" value="1"/>
</dbReference>
<accession>A0A2L0HAA5</accession>
<dbReference type="GO" id="GO:0022857">
    <property type="term" value="F:transmembrane transporter activity"/>
    <property type="evidence" value="ECO:0007669"/>
    <property type="project" value="InterPro"/>
</dbReference>
<feature type="transmembrane region" description="Helical" evidence="7">
    <location>
        <begin position="175"/>
        <end position="194"/>
    </location>
</feature>
<dbReference type="InterPro" id="IPR036259">
    <property type="entry name" value="MFS_trans_sf"/>
</dbReference>
<feature type="transmembrane region" description="Helical" evidence="7">
    <location>
        <begin position="324"/>
        <end position="346"/>
    </location>
</feature>
<sequence>MDSAPHSAGDNYWQRNLAICVFGSFATIFAMTLVLPFLPIYVEQLGVEGHAAVAQWSGIAYGANFLSAGLIAPLWGRLGDRFGYKPMLLRASLGMALLMPLMGLATDIWQFAGLRLLAGIAGGYASGAVILVAAQTPKARSGWALGLLASGVMAGNLLGPLIGGSLPPLIGLRPIFWAAGGLIFVAFVATLFFVREMPKTRPPLTEDQTSGWSQIPNKGIIMTMMWTGLLLMVANLSIEPIITVYVRSLVQNVGSGSVFGENTAHVTFLAGLVVSAAALGSILSASWLGKVADRLGHAKVITMALAMAGLLVIPQAFVTHGWQLIGLRFLMGLALGGLLPCVAAVIRHNVPQNLVGTVLGYSLSSQFAGQVLGPLMGGFVAGHIGTRAVFFGTAALLFLGAACNFKVLRASRHA</sequence>
<evidence type="ECO:0000256" key="6">
    <source>
        <dbReference type="ARBA" id="ARBA00023136"/>
    </source>
</evidence>
<keyword evidence="5 7" id="KW-1133">Transmembrane helix</keyword>
<feature type="transmembrane region" description="Helical" evidence="7">
    <location>
        <begin position="300"/>
        <end position="318"/>
    </location>
</feature>
<evidence type="ECO:0000256" key="2">
    <source>
        <dbReference type="ARBA" id="ARBA00022448"/>
    </source>
</evidence>
<feature type="domain" description="Major facilitator superfamily (MFS) profile" evidence="8">
    <location>
        <begin position="16"/>
        <end position="412"/>
    </location>
</feature>
<keyword evidence="3" id="KW-1003">Cell membrane</keyword>
<feature type="transmembrane region" description="Helical" evidence="7">
    <location>
        <begin position="224"/>
        <end position="246"/>
    </location>
</feature>
<dbReference type="RefSeq" id="WP_104840095.1">
    <property type="nucleotide sequence ID" value="NZ_CP024308.1"/>
</dbReference>
<protein>
    <submittedName>
        <fullName evidence="9">Multidrug resistance protein MdtG</fullName>
    </submittedName>
</protein>
<evidence type="ECO:0000256" key="5">
    <source>
        <dbReference type="ARBA" id="ARBA00022989"/>
    </source>
</evidence>
<comment type="subcellular location">
    <subcellularLocation>
        <location evidence="1">Cell membrane</location>
        <topology evidence="1">Multi-pass membrane protein</topology>
    </subcellularLocation>
</comment>
<evidence type="ECO:0000313" key="9">
    <source>
        <dbReference type="EMBL" id="AUX78357.1"/>
    </source>
</evidence>
<evidence type="ECO:0000256" key="1">
    <source>
        <dbReference type="ARBA" id="ARBA00004651"/>
    </source>
</evidence>
<keyword evidence="2" id="KW-0813">Transport</keyword>
<dbReference type="AlphaFoldDB" id="A0A2L0HAA5"/>
<evidence type="ECO:0000313" key="10">
    <source>
        <dbReference type="Proteomes" id="UP000239340"/>
    </source>
</evidence>
<feature type="transmembrane region" description="Helical" evidence="7">
    <location>
        <begin position="87"/>
        <end position="106"/>
    </location>
</feature>
<evidence type="ECO:0000256" key="7">
    <source>
        <dbReference type="SAM" id="Phobius"/>
    </source>
</evidence>
<dbReference type="SUPFAM" id="SSF103473">
    <property type="entry name" value="MFS general substrate transporter"/>
    <property type="match status" value="1"/>
</dbReference>
<keyword evidence="6 7" id="KW-0472">Membrane</keyword>
<organism evidence="9 10">
    <name type="scientific">Rhizobium fredii</name>
    <name type="common">Sinorhizobium fredii</name>
    <dbReference type="NCBI Taxonomy" id="380"/>
    <lineage>
        <taxon>Bacteria</taxon>
        <taxon>Pseudomonadati</taxon>
        <taxon>Pseudomonadota</taxon>
        <taxon>Alphaproteobacteria</taxon>
        <taxon>Hyphomicrobiales</taxon>
        <taxon>Rhizobiaceae</taxon>
        <taxon>Sinorhizobium/Ensifer group</taxon>
        <taxon>Sinorhizobium</taxon>
    </lineage>
</organism>
<dbReference type="Proteomes" id="UP000239340">
    <property type="component" value="Plasmid pSfreNXT3a"/>
</dbReference>
<reference evidence="9 10" key="1">
    <citation type="submission" date="2017-10" db="EMBL/GenBank/DDBJ databases">
        <title>Analysis of the genome sequences of Rhizobium populations associated to common bean (phaseolus vulgaris).</title>
        <authorList>
            <person name="Bustos P."/>
            <person name="Santamaria R.I."/>
            <person name="Miranda-Sanchez F."/>
            <person name="Perez-Carrascal O."/>
            <person name="Juarez S."/>
            <person name="Lozano L."/>
            <person name="Martinez-Flores I."/>
            <person name="Vinuesa P."/>
            <person name="Martinez-Romero E."/>
            <person name="Cevallos M.A."/>
            <person name="Romero D."/>
            <person name="Davila G."/>
            <person name="Gonzalez V."/>
        </authorList>
    </citation>
    <scope>NUCLEOTIDE SEQUENCE [LARGE SCALE GENOMIC DNA]</scope>
    <source>
        <strain evidence="9 10">NXT3</strain>
        <plasmid evidence="10">Plasmid psfrenxt3a</plasmid>
    </source>
</reference>
<dbReference type="Gene3D" id="1.20.1250.20">
    <property type="entry name" value="MFS general substrate transporter like domains"/>
    <property type="match status" value="2"/>
</dbReference>
<name>A0A2L0HAA5_RHIFR</name>
<dbReference type="GO" id="GO:0005886">
    <property type="term" value="C:plasma membrane"/>
    <property type="evidence" value="ECO:0007669"/>
    <property type="project" value="UniProtKB-SubCell"/>
</dbReference>
<dbReference type="PROSITE" id="PS50850">
    <property type="entry name" value="MFS"/>
    <property type="match status" value="1"/>
</dbReference>
<feature type="transmembrane region" description="Helical" evidence="7">
    <location>
        <begin position="53"/>
        <end position="75"/>
    </location>
</feature>
<feature type="transmembrane region" description="Helical" evidence="7">
    <location>
        <begin position="17"/>
        <end position="41"/>
    </location>
</feature>
<gene>
    <name evidence="9" type="primary">mdtG</name>
    <name evidence="9" type="ORF">NXT3_PA00062</name>
</gene>
<dbReference type="EMBL" id="CP024308">
    <property type="protein sequence ID" value="AUX78357.1"/>
    <property type="molecule type" value="Genomic_DNA"/>
</dbReference>
<feature type="transmembrane region" description="Helical" evidence="7">
    <location>
        <begin position="358"/>
        <end position="382"/>
    </location>
</feature>
<feature type="transmembrane region" description="Helical" evidence="7">
    <location>
        <begin position="266"/>
        <end position="288"/>
    </location>
</feature>
<evidence type="ECO:0000256" key="3">
    <source>
        <dbReference type="ARBA" id="ARBA00022475"/>
    </source>
</evidence>
<dbReference type="PANTHER" id="PTHR43414">
    <property type="entry name" value="MULTIDRUG RESISTANCE PROTEIN MDTG"/>
    <property type="match status" value="1"/>
</dbReference>
<keyword evidence="9" id="KW-0614">Plasmid</keyword>
<feature type="transmembrane region" description="Helical" evidence="7">
    <location>
        <begin position="388"/>
        <end position="408"/>
    </location>
</feature>
<dbReference type="PRINTS" id="PR01035">
    <property type="entry name" value="TCRTETA"/>
</dbReference>
<geneLocation type="plasmid" evidence="10">
    <name>psfrenxt3a</name>
</geneLocation>
<dbReference type="Pfam" id="PF07690">
    <property type="entry name" value="MFS_1"/>
    <property type="match status" value="2"/>
</dbReference>
<evidence type="ECO:0000256" key="4">
    <source>
        <dbReference type="ARBA" id="ARBA00022692"/>
    </source>
</evidence>
<feature type="transmembrane region" description="Helical" evidence="7">
    <location>
        <begin position="141"/>
        <end position="163"/>
    </location>
</feature>